<evidence type="ECO:0000256" key="1">
    <source>
        <dbReference type="SAM" id="Phobius"/>
    </source>
</evidence>
<dbReference type="Proteomes" id="UP000242414">
    <property type="component" value="Unassembled WGS sequence"/>
</dbReference>
<gene>
    <name evidence="2" type="ORF">BCV72DRAFT_4126</name>
</gene>
<proteinExistence type="predicted"/>
<keyword evidence="1" id="KW-1133">Transmembrane helix</keyword>
<dbReference type="AlphaFoldDB" id="A0A1X0QZI6"/>
<sequence length="106" mass="12479">MFDEVINSHLLLNPYMHFFTIPTSDAFSFFLRYFPFPCIPIRTYFLSVCASVFFVYTWLDPLLFLCSQSMDFVCITKILHVKKDIRNASSLAFGTCVYCYPFSHRL</sequence>
<name>A0A1X0QZI6_RHIZD</name>
<organism evidence="2">
    <name type="scientific">Rhizopus microsporus var. microsporus</name>
    <dbReference type="NCBI Taxonomy" id="86635"/>
    <lineage>
        <taxon>Eukaryota</taxon>
        <taxon>Fungi</taxon>
        <taxon>Fungi incertae sedis</taxon>
        <taxon>Mucoromycota</taxon>
        <taxon>Mucoromycotina</taxon>
        <taxon>Mucoromycetes</taxon>
        <taxon>Mucorales</taxon>
        <taxon>Mucorineae</taxon>
        <taxon>Rhizopodaceae</taxon>
        <taxon>Rhizopus</taxon>
    </lineage>
</organism>
<evidence type="ECO:0000313" key="2">
    <source>
        <dbReference type="EMBL" id="ORE05154.1"/>
    </source>
</evidence>
<accession>A0A1X0QZI6</accession>
<dbReference type="EMBL" id="KV921952">
    <property type="protein sequence ID" value="ORE05154.1"/>
    <property type="molecule type" value="Genomic_DNA"/>
</dbReference>
<reference evidence="2" key="1">
    <citation type="journal article" date="2016" name="Proc. Natl. Acad. Sci. U.S.A.">
        <title>Lipid metabolic changes in an early divergent fungus govern the establishment of a mutualistic symbiosis with endobacteria.</title>
        <authorList>
            <person name="Lastovetsky O.A."/>
            <person name="Gaspar M.L."/>
            <person name="Mondo S.J."/>
            <person name="LaButti K.M."/>
            <person name="Sandor L."/>
            <person name="Grigoriev I.V."/>
            <person name="Henry S.A."/>
            <person name="Pawlowska T.E."/>
        </authorList>
    </citation>
    <scope>NUCLEOTIDE SEQUENCE [LARGE SCALE GENOMIC DNA]</scope>
    <source>
        <strain evidence="2">ATCC 52814</strain>
    </source>
</reference>
<feature type="transmembrane region" description="Helical" evidence="1">
    <location>
        <begin position="41"/>
        <end position="59"/>
    </location>
</feature>
<feature type="transmembrane region" description="Helical" evidence="1">
    <location>
        <begin position="15"/>
        <end position="34"/>
    </location>
</feature>
<keyword evidence="1" id="KW-0812">Transmembrane</keyword>
<protein>
    <submittedName>
        <fullName evidence="2">Uncharacterized protein</fullName>
    </submittedName>
</protein>
<keyword evidence="1" id="KW-0472">Membrane</keyword>
<dbReference type="VEuPathDB" id="FungiDB:BCV72DRAFT_4126"/>